<dbReference type="Proteomes" id="UP000001847">
    <property type="component" value="Chromosome I"/>
</dbReference>
<keyword evidence="7 14" id="KW-1133">Transmembrane helix</keyword>
<evidence type="ECO:0000256" key="3">
    <source>
        <dbReference type="ARBA" id="ARBA00022475"/>
    </source>
</evidence>
<dbReference type="InterPro" id="IPR004961">
    <property type="entry name" value="Lipase_chaperone"/>
</dbReference>
<accession>B0SLA1</accession>
<gene>
    <name evidence="15" type="ordered locus">LEPBI_I0778</name>
</gene>
<dbReference type="EMBL" id="CP000786">
    <property type="protein sequence ID" value="ABZ96908.1"/>
    <property type="molecule type" value="Genomic_DNA"/>
</dbReference>
<evidence type="ECO:0000256" key="2">
    <source>
        <dbReference type="ARBA" id="ARBA00010358"/>
    </source>
</evidence>
<evidence type="ECO:0000256" key="11">
    <source>
        <dbReference type="ARBA" id="ARBA00030948"/>
    </source>
</evidence>
<evidence type="ECO:0000256" key="6">
    <source>
        <dbReference type="ARBA" id="ARBA00022963"/>
    </source>
</evidence>
<keyword evidence="6" id="KW-0442">Lipid degradation</keyword>
<dbReference type="KEGG" id="lbi:LEPBI_I0778"/>
<organism evidence="15 16">
    <name type="scientific">Leptospira biflexa serovar Patoc (strain Patoc 1 / ATCC 23582 / Paris)</name>
    <dbReference type="NCBI Taxonomy" id="456481"/>
    <lineage>
        <taxon>Bacteria</taxon>
        <taxon>Pseudomonadati</taxon>
        <taxon>Spirochaetota</taxon>
        <taxon>Spirochaetia</taxon>
        <taxon>Leptospirales</taxon>
        <taxon>Leptospiraceae</taxon>
        <taxon>Leptospira</taxon>
    </lineage>
</organism>
<evidence type="ECO:0000256" key="5">
    <source>
        <dbReference type="ARBA" id="ARBA00022692"/>
    </source>
</evidence>
<evidence type="ECO:0000256" key="4">
    <source>
        <dbReference type="ARBA" id="ARBA00022519"/>
    </source>
</evidence>
<evidence type="ECO:0000256" key="8">
    <source>
        <dbReference type="ARBA" id="ARBA00023098"/>
    </source>
</evidence>
<evidence type="ECO:0000256" key="1">
    <source>
        <dbReference type="ARBA" id="ARBA00004383"/>
    </source>
</evidence>
<dbReference type="STRING" id="456481.LEPBI_I0778"/>
<evidence type="ECO:0000256" key="7">
    <source>
        <dbReference type="ARBA" id="ARBA00022989"/>
    </source>
</evidence>
<dbReference type="GO" id="GO:0051082">
    <property type="term" value="F:unfolded protein binding"/>
    <property type="evidence" value="ECO:0007669"/>
    <property type="project" value="InterPro"/>
</dbReference>
<keyword evidence="10" id="KW-0143">Chaperone</keyword>
<keyword evidence="8" id="KW-0443">Lipid metabolism</keyword>
<keyword evidence="5 14" id="KW-0812">Transmembrane</keyword>
<dbReference type="GO" id="GO:0006457">
    <property type="term" value="P:protein folding"/>
    <property type="evidence" value="ECO:0007669"/>
    <property type="project" value="InterPro"/>
</dbReference>
<comment type="similarity">
    <text evidence="2">Belongs to the lipase chaperone family.</text>
</comment>
<feature type="transmembrane region" description="Helical" evidence="14">
    <location>
        <begin position="10"/>
        <end position="28"/>
    </location>
</feature>
<dbReference type="HOGENOM" id="CLU_069340_0_0_12"/>
<evidence type="ECO:0000256" key="12">
    <source>
        <dbReference type="ARBA" id="ARBA00031542"/>
    </source>
</evidence>
<keyword evidence="13" id="KW-0175">Coiled coil</keyword>
<evidence type="ECO:0000313" key="16">
    <source>
        <dbReference type="Proteomes" id="UP000001847"/>
    </source>
</evidence>
<feature type="coiled-coil region" evidence="13">
    <location>
        <begin position="293"/>
        <end position="336"/>
    </location>
</feature>
<keyword evidence="16" id="KW-1185">Reference proteome</keyword>
<name>B0SLA1_LEPBP</name>
<evidence type="ECO:0000256" key="10">
    <source>
        <dbReference type="ARBA" id="ARBA00023186"/>
    </source>
</evidence>
<evidence type="ECO:0000313" key="15">
    <source>
        <dbReference type="EMBL" id="ABZ96908.1"/>
    </source>
</evidence>
<comment type="subcellular location">
    <subcellularLocation>
        <location evidence="1">Cell inner membrane</location>
        <topology evidence="1">Single-pass membrane protein</topology>
        <orientation evidence="1">Periplasmic side</orientation>
    </subcellularLocation>
</comment>
<proteinExistence type="inferred from homology"/>
<dbReference type="Pfam" id="PF03280">
    <property type="entry name" value="Lipase_chap"/>
    <property type="match status" value="1"/>
</dbReference>
<keyword evidence="4" id="KW-0997">Cell inner membrane</keyword>
<evidence type="ECO:0000256" key="13">
    <source>
        <dbReference type="SAM" id="Coils"/>
    </source>
</evidence>
<dbReference type="GO" id="GO:0016042">
    <property type="term" value="P:lipid catabolic process"/>
    <property type="evidence" value="ECO:0007669"/>
    <property type="project" value="UniProtKB-KW"/>
</dbReference>
<evidence type="ECO:0000256" key="14">
    <source>
        <dbReference type="SAM" id="Phobius"/>
    </source>
</evidence>
<reference evidence="15 16" key="1">
    <citation type="journal article" date="2008" name="PLoS ONE">
        <title>Genome sequence of the saprophyte Leptospira biflexa provides insights into the evolution of Leptospira and the pathogenesis of leptospirosis.</title>
        <authorList>
            <person name="Picardeau M."/>
            <person name="Bulach D.M."/>
            <person name="Bouchier C."/>
            <person name="Zuerner R.L."/>
            <person name="Zidane N."/>
            <person name="Wilson P.J."/>
            <person name="Creno S."/>
            <person name="Kuczek E.S."/>
            <person name="Bommezzadri S."/>
            <person name="Davis J.C."/>
            <person name="McGrath A."/>
            <person name="Johnson M.J."/>
            <person name="Boursaux-Eude C."/>
            <person name="Seemann T."/>
            <person name="Rouy Z."/>
            <person name="Coppel R.L."/>
            <person name="Rood J.I."/>
            <person name="Lajus A."/>
            <person name="Davies J.K."/>
            <person name="Medigue C."/>
            <person name="Adler B."/>
        </authorList>
    </citation>
    <scope>NUCLEOTIDE SEQUENCE [LARGE SCALE GENOMIC DNA]</scope>
    <source>
        <strain evidence="16">Patoc 1 / ATCC 23582 / Paris</strain>
    </source>
</reference>
<evidence type="ECO:0000256" key="9">
    <source>
        <dbReference type="ARBA" id="ARBA00023136"/>
    </source>
</evidence>
<dbReference type="GO" id="GO:0005886">
    <property type="term" value="C:plasma membrane"/>
    <property type="evidence" value="ECO:0007669"/>
    <property type="project" value="UniProtKB-SubCell"/>
</dbReference>
<keyword evidence="9 14" id="KW-0472">Membrane</keyword>
<dbReference type="SUPFAM" id="SSF158855">
    <property type="entry name" value="Lipase chaperone-like"/>
    <property type="match status" value="1"/>
</dbReference>
<sequence>MFIQMDFKKIILIVFLFLVLFLSLFYLLKQNDKDSVSKDALSPEEQMVSDRISPMGNGEGFWDEAISPFREDRTKPYLELLEDLKSGKVNFVWEVWALRRKCNPDFTPDQCNATILAYIDAEYDSPDREKVKDLFVSYFRYEEEYRKWEQPTDLNFIELYEKIKAKRREILSDKADLIFGMEESQVSFLEGTNNFIKQTAGVPTELRVKQFEEFKKKTYGNYYDSLVSREDKFDHYQMEMSLRDKELISITDPKEKEKYLFKIESKYFGKEKAEALANERKKETKLWESVSTYEAKEKEFLRENRNLSEADKEKKLKELRIQILGSEEEADAYLRRKNIEEAGK</sequence>
<keyword evidence="3" id="KW-1003">Cell membrane</keyword>
<protein>
    <recommendedName>
        <fullName evidence="11">Lipase helper protein</fullName>
    </recommendedName>
    <alternativeName>
        <fullName evidence="12">Lipase modulator</fullName>
    </alternativeName>
</protein>
<dbReference type="AlphaFoldDB" id="B0SLA1"/>